<dbReference type="CDD" id="cd16962">
    <property type="entry name" value="RuvC"/>
    <property type="match status" value="1"/>
</dbReference>
<keyword evidence="2 13" id="KW-0963">Cytoplasm</keyword>
<dbReference type="AlphaFoldDB" id="A0A087MG61"/>
<comment type="subunit">
    <text evidence="13">Homodimer which binds Holliday junction (HJ) DNA. The HJ becomes 2-fold symmetrical on binding to RuvC with unstacked arms; it has a different conformation from HJ DNA in complex with RuvA. In the full resolvosome a probable DNA-RuvA(4)-RuvB(12)-RuvC(2) complex forms which resolves the HJ.</text>
</comment>
<dbReference type="Proteomes" id="UP000029085">
    <property type="component" value="Unassembled WGS sequence"/>
</dbReference>
<feature type="binding site" evidence="13">
    <location>
        <position position="70"/>
    </location>
    <ligand>
        <name>Mg(2+)</name>
        <dbReference type="ChEBI" id="CHEBI:18420"/>
        <label>2</label>
    </ligand>
</feature>
<keyword evidence="7 13" id="KW-0378">Hydrolase</keyword>
<sequence length="175" mass="18697">MTRILGIDPGSQRTGIGLVDVDKAGKCAYVHCQALNLLVDTDDFPARLGKLVFDLEDVLAEWKPTVVAIESVFMAKSATSALKLGHARGAAIATVVRRGLQVHEYAPRLIKQSLVGNGAADKDQVQHMVKLLLQLGERKLQADAADALAVALTHAHTSATAGRTGLAAAMLRRRR</sequence>
<reference evidence="16" key="1">
    <citation type="submission" date="2013-08" db="EMBL/GenBank/DDBJ databases">
        <title>Genome sequencing of Arenimonas donghaensis.</title>
        <authorList>
            <person name="Chen F."/>
            <person name="Wang G."/>
        </authorList>
    </citation>
    <scope>NUCLEOTIDE SEQUENCE [LARGE SCALE GENOMIC DNA]</scope>
    <source>
        <strain evidence="16">HO3-R19</strain>
    </source>
</reference>
<dbReference type="NCBIfam" id="TIGR00228">
    <property type="entry name" value="ruvC"/>
    <property type="match status" value="1"/>
</dbReference>
<evidence type="ECO:0000256" key="8">
    <source>
        <dbReference type="ARBA" id="ARBA00022842"/>
    </source>
</evidence>
<evidence type="ECO:0000256" key="14">
    <source>
        <dbReference type="NCBIfam" id="TIGR00228"/>
    </source>
</evidence>
<comment type="subcellular location">
    <subcellularLocation>
        <location evidence="13">Cytoplasm</location>
    </subcellularLocation>
</comment>
<dbReference type="InterPro" id="IPR020563">
    <property type="entry name" value="X-over_junc_endoDNase_Mg_BS"/>
</dbReference>
<keyword evidence="10 13" id="KW-0233">DNA recombination</keyword>
<name>A0A087MG61_9GAMM</name>
<dbReference type="GO" id="GO:0000287">
    <property type="term" value="F:magnesium ion binding"/>
    <property type="evidence" value="ECO:0007669"/>
    <property type="project" value="UniProtKB-UniRule"/>
</dbReference>
<dbReference type="OrthoDB" id="9805499at2"/>
<dbReference type="Gene3D" id="3.30.420.10">
    <property type="entry name" value="Ribonuclease H-like superfamily/Ribonuclease H"/>
    <property type="match status" value="1"/>
</dbReference>
<dbReference type="Pfam" id="PF02075">
    <property type="entry name" value="RuvC"/>
    <property type="match status" value="1"/>
</dbReference>
<dbReference type="SUPFAM" id="SSF53098">
    <property type="entry name" value="Ribonuclease H-like"/>
    <property type="match status" value="1"/>
</dbReference>
<dbReference type="GO" id="GO:0006281">
    <property type="term" value="P:DNA repair"/>
    <property type="evidence" value="ECO:0007669"/>
    <property type="project" value="UniProtKB-UniRule"/>
</dbReference>
<keyword evidence="3 13" id="KW-0540">Nuclease</keyword>
<dbReference type="PROSITE" id="PS01321">
    <property type="entry name" value="RUVC"/>
    <property type="match status" value="1"/>
</dbReference>
<accession>A0A087MG61</accession>
<evidence type="ECO:0000256" key="11">
    <source>
        <dbReference type="ARBA" id="ARBA00023204"/>
    </source>
</evidence>
<feature type="active site" evidence="13">
    <location>
        <position position="70"/>
    </location>
</feature>
<keyword evidence="5 13" id="KW-0255">Endonuclease</keyword>
<keyword evidence="8 13" id="KW-0460">Magnesium</keyword>
<comment type="caution">
    <text evidence="15">The sequence shown here is derived from an EMBL/GenBank/DDBJ whole genome shotgun (WGS) entry which is preliminary data.</text>
</comment>
<feature type="active site" evidence="13">
    <location>
        <position position="8"/>
    </location>
</feature>
<evidence type="ECO:0000256" key="4">
    <source>
        <dbReference type="ARBA" id="ARBA00022723"/>
    </source>
</evidence>
<dbReference type="GO" id="GO:0006310">
    <property type="term" value="P:DNA recombination"/>
    <property type="evidence" value="ECO:0007669"/>
    <property type="project" value="UniProtKB-UniRule"/>
</dbReference>
<evidence type="ECO:0000256" key="9">
    <source>
        <dbReference type="ARBA" id="ARBA00023125"/>
    </source>
</evidence>
<dbReference type="PANTHER" id="PTHR30194">
    <property type="entry name" value="CROSSOVER JUNCTION ENDODEOXYRIBONUCLEASE RUVC"/>
    <property type="match status" value="1"/>
</dbReference>
<dbReference type="InterPro" id="IPR002176">
    <property type="entry name" value="X-over_junc_endoDNase_RuvC"/>
</dbReference>
<comment type="similarity">
    <text evidence="1 13">Belongs to the RuvC family.</text>
</comment>
<evidence type="ECO:0000313" key="16">
    <source>
        <dbReference type="Proteomes" id="UP000029085"/>
    </source>
</evidence>
<dbReference type="PRINTS" id="PR00696">
    <property type="entry name" value="RSOLVASERUVC"/>
</dbReference>
<evidence type="ECO:0000256" key="13">
    <source>
        <dbReference type="HAMAP-Rule" id="MF_00034"/>
    </source>
</evidence>
<keyword evidence="4 13" id="KW-0479">Metal-binding</keyword>
<comment type="cofactor">
    <cofactor evidence="13">
        <name>Mg(2+)</name>
        <dbReference type="ChEBI" id="CHEBI:18420"/>
    </cofactor>
    <text evidence="13">Binds 2 Mg(2+) ion per subunit.</text>
</comment>
<proteinExistence type="inferred from homology"/>
<dbReference type="GO" id="GO:0005737">
    <property type="term" value="C:cytoplasm"/>
    <property type="evidence" value="ECO:0007669"/>
    <property type="project" value="UniProtKB-SubCell"/>
</dbReference>
<keyword evidence="11 13" id="KW-0234">DNA repair</keyword>
<reference evidence="15 16" key="2">
    <citation type="journal article" date="2015" name="Stand. Genomic Sci.">
        <title>High quality draft genomic sequence of Arenimonas donghaensis DSM 18148(T).</title>
        <authorList>
            <person name="Chen F."/>
            <person name="Wang H."/>
            <person name="Cao Y."/>
            <person name="Li X."/>
            <person name="Wang G."/>
        </authorList>
    </citation>
    <scope>NUCLEOTIDE SEQUENCE [LARGE SCALE GENOMIC DNA]</scope>
    <source>
        <strain evidence="15 16">HO3-R19</strain>
    </source>
</reference>
<dbReference type="GO" id="GO:0008821">
    <property type="term" value="F:crossover junction DNA endonuclease activity"/>
    <property type="evidence" value="ECO:0007669"/>
    <property type="project" value="UniProtKB-UniRule"/>
</dbReference>
<dbReference type="RefSeq" id="WP_034225035.1">
    <property type="nucleotide sequence ID" value="NZ_AVCJ01000043.1"/>
</dbReference>
<keyword evidence="9 13" id="KW-0238">DNA-binding</keyword>
<dbReference type="InterPro" id="IPR036397">
    <property type="entry name" value="RNaseH_sf"/>
</dbReference>
<feature type="active site" evidence="13">
    <location>
        <position position="143"/>
    </location>
</feature>
<feature type="binding site" evidence="13">
    <location>
        <position position="8"/>
    </location>
    <ligand>
        <name>Mg(2+)</name>
        <dbReference type="ChEBI" id="CHEBI:18420"/>
        <label>1</label>
    </ligand>
</feature>
<comment type="function">
    <text evidence="13">The RuvA-RuvB-RuvC complex processes Holliday junction (HJ) DNA during genetic recombination and DNA repair. Endonuclease that resolves HJ intermediates. Cleaves cruciform DNA by making single-stranded nicks across the HJ at symmetrical positions within the homologous arms, yielding a 5'-phosphate and a 3'-hydroxyl group; requires a central core of homology in the junction. The consensus cleavage sequence is 5'-(A/T)TT(C/G)-3'. Cleavage occurs on the 3'-side of the TT dinucleotide at the point of strand exchange. HJ branch migration catalyzed by RuvA-RuvB allows RuvC to scan DNA until it finds its consensus sequence, where it cleaves and resolves the cruciform DNA.</text>
</comment>
<dbReference type="InterPro" id="IPR012337">
    <property type="entry name" value="RNaseH-like_sf"/>
</dbReference>
<keyword evidence="16" id="KW-1185">Reference proteome</keyword>
<evidence type="ECO:0000256" key="2">
    <source>
        <dbReference type="ARBA" id="ARBA00022490"/>
    </source>
</evidence>
<feature type="binding site" evidence="13">
    <location>
        <position position="143"/>
    </location>
    <ligand>
        <name>Mg(2+)</name>
        <dbReference type="ChEBI" id="CHEBI:18420"/>
        <label>1</label>
    </ligand>
</feature>
<evidence type="ECO:0000256" key="10">
    <source>
        <dbReference type="ARBA" id="ARBA00023172"/>
    </source>
</evidence>
<evidence type="ECO:0000256" key="7">
    <source>
        <dbReference type="ARBA" id="ARBA00022801"/>
    </source>
</evidence>
<dbReference type="GO" id="GO:0048476">
    <property type="term" value="C:Holliday junction resolvase complex"/>
    <property type="evidence" value="ECO:0007669"/>
    <property type="project" value="UniProtKB-UniRule"/>
</dbReference>
<evidence type="ECO:0000256" key="12">
    <source>
        <dbReference type="ARBA" id="ARBA00029354"/>
    </source>
</evidence>
<comment type="catalytic activity">
    <reaction evidence="12 13">
        <text>Endonucleolytic cleavage at a junction such as a reciprocal single-stranded crossover between two homologous DNA duplexes (Holliday junction).</text>
        <dbReference type="EC" id="3.1.21.10"/>
    </reaction>
</comment>
<dbReference type="EC" id="3.1.21.10" evidence="13 14"/>
<dbReference type="PANTHER" id="PTHR30194:SF3">
    <property type="entry name" value="CROSSOVER JUNCTION ENDODEOXYRIBONUCLEASE RUVC"/>
    <property type="match status" value="1"/>
</dbReference>
<dbReference type="EMBL" id="AVCJ01000043">
    <property type="protein sequence ID" value="KFL35864.1"/>
    <property type="molecule type" value="Genomic_DNA"/>
</dbReference>
<gene>
    <name evidence="13" type="primary">ruvC</name>
    <name evidence="15" type="ORF">N788_06220</name>
</gene>
<dbReference type="PATRIC" id="fig|1121014.3.peg.2149"/>
<protein>
    <recommendedName>
        <fullName evidence="13 14">Crossover junction endodeoxyribonuclease RuvC</fullName>
        <ecNumber evidence="13 14">3.1.21.10</ecNumber>
    </recommendedName>
    <alternativeName>
        <fullName evidence="13">Holliday junction nuclease RuvC</fullName>
    </alternativeName>
    <alternativeName>
        <fullName evidence="13">Holliday junction resolvase RuvC</fullName>
    </alternativeName>
</protein>
<evidence type="ECO:0000313" key="15">
    <source>
        <dbReference type="EMBL" id="KFL35864.1"/>
    </source>
</evidence>
<evidence type="ECO:0000256" key="3">
    <source>
        <dbReference type="ARBA" id="ARBA00022722"/>
    </source>
</evidence>
<dbReference type="FunFam" id="3.30.420.10:FF:000002">
    <property type="entry name" value="Crossover junction endodeoxyribonuclease RuvC"/>
    <property type="match status" value="1"/>
</dbReference>
<evidence type="ECO:0000256" key="6">
    <source>
        <dbReference type="ARBA" id="ARBA00022763"/>
    </source>
</evidence>
<dbReference type="HAMAP" id="MF_00034">
    <property type="entry name" value="RuvC"/>
    <property type="match status" value="1"/>
</dbReference>
<keyword evidence="6 13" id="KW-0227">DNA damage</keyword>
<organism evidence="15 16">
    <name type="scientific">Arenimonas donghaensis DSM 18148 = HO3-R19</name>
    <dbReference type="NCBI Taxonomy" id="1121014"/>
    <lineage>
        <taxon>Bacteria</taxon>
        <taxon>Pseudomonadati</taxon>
        <taxon>Pseudomonadota</taxon>
        <taxon>Gammaproteobacteria</taxon>
        <taxon>Lysobacterales</taxon>
        <taxon>Lysobacteraceae</taxon>
        <taxon>Arenimonas</taxon>
    </lineage>
</organism>
<evidence type="ECO:0000256" key="1">
    <source>
        <dbReference type="ARBA" id="ARBA00009518"/>
    </source>
</evidence>
<dbReference type="GO" id="GO:0003677">
    <property type="term" value="F:DNA binding"/>
    <property type="evidence" value="ECO:0007669"/>
    <property type="project" value="UniProtKB-KW"/>
</dbReference>
<evidence type="ECO:0000256" key="5">
    <source>
        <dbReference type="ARBA" id="ARBA00022759"/>
    </source>
</evidence>
<dbReference type="STRING" id="1121014.N788_06220"/>